<dbReference type="KEGG" id="aplc:110979204"/>
<organism evidence="10 11">
    <name type="scientific">Acanthaster planci</name>
    <name type="common">Crown-of-thorns starfish</name>
    <dbReference type="NCBI Taxonomy" id="133434"/>
    <lineage>
        <taxon>Eukaryota</taxon>
        <taxon>Metazoa</taxon>
        <taxon>Echinodermata</taxon>
        <taxon>Eleutherozoa</taxon>
        <taxon>Asterozoa</taxon>
        <taxon>Asteroidea</taxon>
        <taxon>Valvatacea</taxon>
        <taxon>Valvatida</taxon>
        <taxon>Acanthasteridae</taxon>
        <taxon>Acanthaster</taxon>
    </lineage>
</organism>
<dbReference type="RefSeq" id="XP_022090497.1">
    <property type="nucleotide sequence ID" value="XM_022234805.1"/>
</dbReference>
<comment type="similarity">
    <text evidence="7">Belongs to the peptidase S1 family. CLIP subfamily.</text>
</comment>
<name>A0A8B7YD64_ACAPL</name>
<gene>
    <name evidence="11" type="primary">LOC110979204</name>
</gene>
<dbReference type="InterPro" id="IPR001254">
    <property type="entry name" value="Trypsin_dom"/>
</dbReference>
<evidence type="ECO:0000256" key="1">
    <source>
        <dbReference type="ARBA" id="ARBA00004613"/>
    </source>
</evidence>
<feature type="signal peptide" evidence="8">
    <location>
        <begin position="1"/>
        <end position="31"/>
    </location>
</feature>
<dbReference type="PANTHER" id="PTHR24264">
    <property type="entry name" value="TRYPSIN-RELATED"/>
    <property type="match status" value="1"/>
</dbReference>
<evidence type="ECO:0000256" key="3">
    <source>
        <dbReference type="ARBA" id="ARBA00022670"/>
    </source>
</evidence>
<comment type="subcellular location">
    <subcellularLocation>
        <location evidence="1">Secreted</location>
    </subcellularLocation>
</comment>
<dbReference type="SMART" id="SM00020">
    <property type="entry name" value="Tryp_SPc"/>
    <property type="match status" value="1"/>
</dbReference>
<dbReference type="CDD" id="cd00190">
    <property type="entry name" value="Tryp_SPc"/>
    <property type="match status" value="1"/>
</dbReference>
<dbReference type="SUPFAM" id="SSF50494">
    <property type="entry name" value="Trypsin-like serine proteases"/>
    <property type="match status" value="1"/>
</dbReference>
<evidence type="ECO:0000256" key="2">
    <source>
        <dbReference type="ARBA" id="ARBA00022525"/>
    </source>
</evidence>
<dbReference type="InterPro" id="IPR043504">
    <property type="entry name" value="Peptidase_S1_PA_chymotrypsin"/>
</dbReference>
<dbReference type="AlphaFoldDB" id="A0A8B7YD64"/>
<protein>
    <submittedName>
        <fullName evidence="11">Cationic trypsin-like isoform X1</fullName>
    </submittedName>
</protein>
<dbReference type="GO" id="GO:0005615">
    <property type="term" value="C:extracellular space"/>
    <property type="evidence" value="ECO:0007669"/>
    <property type="project" value="TreeGrafter"/>
</dbReference>
<evidence type="ECO:0000256" key="6">
    <source>
        <dbReference type="ARBA" id="ARBA00023157"/>
    </source>
</evidence>
<dbReference type="Pfam" id="PF00089">
    <property type="entry name" value="Trypsin"/>
    <property type="match status" value="1"/>
</dbReference>
<keyword evidence="3" id="KW-0645">Protease</keyword>
<dbReference type="InterPro" id="IPR050127">
    <property type="entry name" value="Serine_Proteases_S1"/>
</dbReference>
<evidence type="ECO:0000256" key="7">
    <source>
        <dbReference type="ARBA" id="ARBA00024195"/>
    </source>
</evidence>
<dbReference type="Gene3D" id="2.40.10.10">
    <property type="entry name" value="Trypsin-like serine proteases"/>
    <property type="match status" value="1"/>
</dbReference>
<keyword evidence="6" id="KW-1015">Disulfide bond</keyword>
<keyword evidence="2" id="KW-0964">Secreted</keyword>
<feature type="chain" id="PRO_5034418532" evidence="8">
    <location>
        <begin position="32"/>
        <end position="273"/>
    </location>
</feature>
<dbReference type="GeneID" id="110979204"/>
<evidence type="ECO:0000313" key="10">
    <source>
        <dbReference type="Proteomes" id="UP000694845"/>
    </source>
</evidence>
<evidence type="ECO:0000256" key="5">
    <source>
        <dbReference type="ARBA" id="ARBA00022825"/>
    </source>
</evidence>
<keyword evidence="5" id="KW-0720">Serine protease</keyword>
<evidence type="ECO:0000256" key="4">
    <source>
        <dbReference type="ARBA" id="ARBA00022801"/>
    </source>
</evidence>
<dbReference type="FunFam" id="2.40.10.10:FF:000002">
    <property type="entry name" value="Transmembrane protease serine"/>
    <property type="match status" value="1"/>
</dbReference>
<dbReference type="PROSITE" id="PS00134">
    <property type="entry name" value="TRYPSIN_HIS"/>
    <property type="match status" value="1"/>
</dbReference>
<dbReference type="InterPro" id="IPR018114">
    <property type="entry name" value="TRYPSIN_HIS"/>
</dbReference>
<dbReference type="PRINTS" id="PR00722">
    <property type="entry name" value="CHYMOTRYPSIN"/>
</dbReference>
<dbReference type="GO" id="GO:0006508">
    <property type="term" value="P:proteolysis"/>
    <property type="evidence" value="ECO:0007669"/>
    <property type="project" value="UniProtKB-KW"/>
</dbReference>
<evidence type="ECO:0000259" key="9">
    <source>
        <dbReference type="PROSITE" id="PS50240"/>
    </source>
</evidence>
<dbReference type="PROSITE" id="PS50240">
    <property type="entry name" value="TRYPSIN_DOM"/>
    <property type="match status" value="1"/>
</dbReference>
<dbReference type="PANTHER" id="PTHR24264:SF65">
    <property type="entry name" value="SRCR DOMAIN-CONTAINING PROTEIN"/>
    <property type="match status" value="1"/>
</dbReference>
<keyword evidence="8" id="KW-0732">Signal</keyword>
<feature type="domain" description="Peptidase S1" evidence="9">
    <location>
        <begin position="34"/>
        <end position="268"/>
    </location>
</feature>
<reference evidence="11" key="1">
    <citation type="submission" date="2025-08" db="UniProtKB">
        <authorList>
            <consortium name="RefSeq"/>
        </authorList>
    </citation>
    <scope>IDENTIFICATION</scope>
</reference>
<dbReference type="OrthoDB" id="10012881at2759"/>
<proteinExistence type="inferred from homology"/>
<dbReference type="Proteomes" id="UP000694845">
    <property type="component" value="Unplaced"/>
</dbReference>
<evidence type="ECO:0000313" key="11">
    <source>
        <dbReference type="RefSeq" id="XP_022090497.1"/>
    </source>
</evidence>
<sequence length="273" mass="29438">MKQLAESTATFTMKFFISLACLLAVLTPTLGRLIVGGHESKPHSRPYQVAIYNRKDIKDHYCGGTLVHKRWVVSAAHCGKGHHGFAGLGLHDKTNHSEAGQQIIRGTWHLHPDYNGGTLDNDISLFHLGRDAHIGNGKIEAIRIAKTRPHKAMKLLVSGWGATASDGSARSDVLMEVVVRAQSMHHCRKVYGSSSITDNMFCAAASGKDFCQGDDGGPIVGHYGHGIHKNSTTLEGIASWGSGCADPAHPGVYVTVGNYCDWIKTTTKDAVQC</sequence>
<dbReference type="InterPro" id="IPR009003">
    <property type="entry name" value="Peptidase_S1_PA"/>
</dbReference>
<dbReference type="GO" id="GO:0004252">
    <property type="term" value="F:serine-type endopeptidase activity"/>
    <property type="evidence" value="ECO:0007669"/>
    <property type="project" value="InterPro"/>
</dbReference>
<dbReference type="InterPro" id="IPR001314">
    <property type="entry name" value="Peptidase_S1A"/>
</dbReference>
<accession>A0A8B7YD64</accession>
<evidence type="ECO:0000256" key="8">
    <source>
        <dbReference type="SAM" id="SignalP"/>
    </source>
</evidence>
<keyword evidence="4" id="KW-0378">Hydrolase</keyword>
<keyword evidence="10" id="KW-1185">Reference proteome</keyword>